<dbReference type="InterPro" id="IPR014284">
    <property type="entry name" value="RNA_pol_sigma-70_dom"/>
</dbReference>
<evidence type="ECO:0000259" key="7">
    <source>
        <dbReference type="PROSITE" id="PS00716"/>
    </source>
</evidence>
<organism evidence="8 9">
    <name type="scientific">Halalkalibacter suaedae</name>
    <dbReference type="NCBI Taxonomy" id="2822140"/>
    <lineage>
        <taxon>Bacteria</taxon>
        <taxon>Bacillati</taxon>
        <taxon>Bacillota</taxon>
        <taxon>Bacilli</taxon>
        <taxon>Bacillales</taxon>
        <taxon>Bacillaceae</taxon>
        <taxon>Halalkalibacter</taxon>
    </lineage>
</organism>
<accession>A0A940X0H8</accession>
<comment type="caution">
    <text evidence="8">The sequence shown here is derived from an EMBL/GenBank/DDBJ whole genome shotgun (WGS) entry which is preliminary data.</text>
</comment>
<dbReference type="InterPro" id="IPR007627">
    <property type="entry name" value="RNA_pol_sigma70_r2"/>
</dbReference>
<keyword evidence="9" id="KW-1185">Reference proteome</keyword>
<dbReference type="NCBIfam" id="TIGR02937">
    <property type="entry name" value="sigma70-ECF"/>
    <property type="match status" value="1"/>
</dbReference>
<evidence type="ECO:0000313" key="8">
    <source>
        <dbReference type="EMBL" id="MBP3952014.1"/>
    </source>
</evidence>
<dbReference type="Pfam" id="PF04545">
    <property type="entry name" value="Sigma70_r4"/>
    <property type="match status" value="1"/>
</dbReference>
<dbReference type="NCBIfam" id="TIGR02479">
    <property type="entry name" value="FliA_WhiG"/>
    <property type="match status" value="1"/>
</dbReference>
<dbReference type="SUPFAM" id="SSF88946">
    <property type="entry name" value="Sigma2 domain of RNA polymerase sigma factors"/>
    <property type="match status" value="1"/>
</dbReference>
<feature type="domain" description="RNA polymerase sigma-70" evidence="6">
    <location>
        <begin position="53"/>
        <end position="66"/>
    </location>
</feature>
<dbReference type="Gene3D" id="1.10.1740.10">
    <property type="match status" value="1"/>
</dbReference>
<dbReference type="InterPro" id="IPR007624">
    <property type="entry name" value="RNA_pol_sigma70_r3"/>
</dbReference>
<feature type="domain" description="RNA polymerase sigma-70" evidence="7">
    <location>
        <begin position="218"/>
        <end position="244"/>
    </location>
</feature>
<dbReference type="PIRSF" id="PIRSF000770">
    <property type="entry name" value="RNA_pol_sigma-SigE/K"/>
    <property type="match status" value="1"/>
</dbReference>
<dbReference type="GO" id="GO:0016987">
    <property type="term" value="F:sigma factor activity"/>
    <property type="evidence" value="ECO:0007669"/>
    <property type="project" value="UniProtKB-KW"/>
</dbReference>
<protein>
    <recommendedName>
        <fullName evidence="5">RNA polymerase sigma factor</fullName>
    </recommendedName>
</protein>
<keyword evidence="1 5" id="KW-0805">Transcription regulation</keyword>
<dbReference type="PANTHER" id="PTHR30385">
    <property type="entry name" value="SIGMA FACTOR F FLAGELLAR"/>
    <property type="match status" value="1"/>
</dbReference>
<keyword evidence="4 5" id="KW-0804">Transcription</keyword>
<comment type="similarity">
    <text evidence="5">Belongs to the sigma-70 factor family.</text>
</comment>
<dbReference type="SUPFAM" id="SSF88659">
    <property type="entry name" value="Sigma3 and sigma4 domains of RNA polymerase sigma factors"/>
    <property type="match status" value="2"/>
</dbReference>
<dbReference type="Pfam" id="PF04542">
    <property type="entry name" value="Sigma70_r2"/>
    <property type="match status" value="1"/>
</dbReference>
<gene>
    <name evidence="8" type="ORF">J7W16_12815</name>
</gene>
<dbReference type="GO" id="GO:0003899">
    <property type="term" value="F:DNA-directed RNA polymerase activity"/>
    <property type="evidence" value="ECO:0007669"/>
    <property type="project" value="InterPro"/>
</dbReference>
<dbReference type="NCBIfam" id="NF005413">
    <property type="entry name" value="PRK06986.1"/>
    <property type="match status" value="1"/>
</dbReference>
<dbReference type="Proteomes" id="UP000678228">
    <property type="component" value="Unassembled WGS sequence"/>
</dbReference>
<dbReference type="PROSITE" id="PS00716">
    <property type="entry name" value="SIGMA70_2"/>
    <property type="match status" value="1"/>
</dbReference>
<dbReference type="RefSeq" id="WP_210597717.1">
    <property type="nucleotide sequence ID" value="NZ_JAGKSQ010000005.1"/>
</dbReference>
<dbReference type="Gene3D" id="1.20.140.160">
    <property type="match status" value="1"/>
</dbReference>
<evidence type="ECO:0000256" key="3">
    <source>
        <dbReference type="ARBA" id="ARBA00023125"/>
    </source>
</evidence>
<evidence type="ECO:0000256" key="5">
    <source>
        <dbReference type="RuleBase" id="RU362124"/>
    </source>
</evidence>
<dbReference type="InterPro" id="IPR007630">
    <property type="entry name" value="RNA_pol_sigma70_r4"/>
</dbReference>
<dbReference type="PANTHER" id="PTHR30385:SF7">
    <property type="entry name" value="RNA POLYMERASE SIGMA FACTOR FLIA"/>
    <property type="match status" value="1"/>
</dbReference>
<dbReference type="InterPro" id="IPR013324">
    <property type="entry name" value="RNA_pol_sigma_r3/r4-like"/>
</dbReference>
<dbReference type="PRINTS" id="PR00046">
    <property type="entry name" value="SIGMA70FCT"/>
</dbReference>
<proteinExistence type="inferred from homology"/>
<dbReference type="GO" id="GO:0003677">
    <property type="term" value="F:DNA binding"/>
    <property type="evidence" value="ECO:0007669"/>
    <property type="project" value="UniProtKB-KW"/>
</dbReference>
<comment type="function">
    <text evidence="5">Sigma factors are initiation factors that promote the attachment of RNA polymerase to specific initiation sites and are then released.</text>
</comment>
<reference evidence="8" key="1">
    <citation type="submission" date="2021-03" db="EMBL/GenBank/DDBJ databases">
        <title>Bacillus suaedae sp. nov., isolated from Suaeda aralocaspica.</title>
        <authorList>
            <person name="Lei R.F.R."/>
        </authorList>
    </citation>
    <scope>NUCLEOTIDE SEQUENCE</scope>
    <source>
        <strain evidence="8">YZJH907-2</strain>
    </source>
</reference>
<evidence type="ECO:0000256" key="2">
    <source>
        <dbReference type="ARBA" id="ARBA00023082"/>
    </source>
</evidence>
<dbReference type="InterPro" id="IPR000943">
    <property type="entry name" value="RNA_pol_sigma70"/>
</dbReference>
<dbReference type="InterPro" id="IPR013325">
    <property type="entry name" value="RNA_pol_sigma_r2"/>
</dbReference>
<dbReference type="AlphaFoldDB" id="A0A940X0H8"/>
<sequence length="253" mass="29646">MAQVAEDRKLWDKWLSERSNEACEELIQRYMPLVHYHVQRVFVGLPKSVQKEDLISHGLLGLYDALQKFNPDRDLKFDTYASFRVRGAIIDGLRKEDWLPRSMRDKIKKVEATTEKLEQAYGRYITSDEVADELNMDKHEVEQIMTEYYTASLLSIDEKTQDSEKNETYAGSIEDKQTKKPEEHLDDLTTKQELALIIKQLSEKEQMVISLFYFEEMTFTEIGHILNLSTSRISQIHSKSLFRLQQAMKKAQN</sequence>
<evidence type="ECO:0000256" key="4">
    <source>
        <dbReference type="ARBA" id="ARBA00023163"/>
    </source>
</evidence>
<evidence type="ECO:0000259" key="6">
    <source>
        <dbReference type="PROSITE" id="PS00715"/>
    </source>
</evidence>
<dbReference type="InterPro" id="IPR012845">
    <property type="entry name" value="RNA_pol_sigma_FliA_WhiG"/>
</dbReference>
<name>A0A940X0H8_9BACI</name>
<keyword evidence="2 5" id="KW-0731">Sigma factor</keyword>
<dbReference type="PROSITE" id="PS00715">
    <property type="entry name" value="SIGMA70_1"/>
    <property type="match status" value="1"/>
</dbReference>
<evidence type="ECO:0000256" key="1">
    <source>
        <dbReference type="ARBA" id="ARBA00023015"/>
    </source>
</evidence>
<keyword evidence="3 5" id="KW-0238">DNA-binding</keyword>
<dbReference type="Pfam" id="PF04539">
    <property type="entry name" value="Sigma70_r3"/>
    <property type="match status" value="1"/>
</dbReference>
<dbReference type="CDD" id="cd06171">
    <property type="entry name" value="Sigma70_r4"/>
    <property type="match status" value="1"/>
</dbReference>
<evidence type="ECO:0000313" key="9">
    <source>
        <dbReference type="Proteomes" id="UP000678228"/>
    </source>
</evidence>
<dbReference type="NCBIfam" id="NF005809">
    <property type="entry name" value="PRK07670.1"/>
    <property type="match status" value="1"/>
</dbReference>
<dbReference type="EMBL" id="JAGKSQ010000005">
    <property type="protein sequence ID" value="MBP3952014.1"/>
    <property type="molecule type" value="Genomic_DNA"/>
</dbReference>
<dbReference type="GO" id="GO:0006352">
    <property type="term" value="P:DNA-templated transcription initiation"/>
    <property type="evidence" value="ECO:0007669"/>
    <property type="project" value="InterPro"/>
</dbReference>